<evidence type="ECO:0000313" key="6">
    <source>
        <dbReference type="EnsemblPlants" id="AUR62007303-RA:cds"/>
    </source>
</evidence>
<reference evidence="6" key="2">
    <citation type="submission" date="2021-03" db="UniProtKB">
        <authorList>
            <consortium name="EnsemblPlants"/>
        </authorList>
    </citation>
    <scope>IDENTIFICATION</scope>
</reference>
<keyword evidence="2 5" id="KW-0812">Transmembrane</keyword>
<keyword evidence="3 5" id="KW-1133">Transmembrane helix</keyword>
<keyword evidence="4 5" id="KW-0472">Membrane</keyword>
<keyword evidence="7" id="KW-1185">Reference proteome</keyword>
<dbReference type="GO" id="GO:0032216">
    <property type="term" value="F:glucosaminyl-phosphatidylinositol O-acyltransferase activity"/>
    <property type="evidence" value="ECO:0007669"/>
    <property type="project" value="TreeGrafter"/>
</dbReference>
<dbReference type="PANTHER" id="PTHR20661:SF0">
    <property type="entry name" value="PHOSPHATIDYLINOSITOL-GLYCAN BIOSYNTHESIS CLASS W PROTEIN"/>
    <property type="match status" value="1"/>
</dbReference>
<dbReference type="EnsemblPlants" id="AUR62007303-RA">
    <property type="protein sequence ID" value="AUR62007303-RA:cds"/>
    <property type="gene ID" value="AUR62007303"/>
</dbReference>
<evidence type="ECO:0000256" key="4">
    <source>
        <dbReference type="ARBA" id="ARBA00023136"/>
    </source>
</evidence>
<evidence type="ECO:0000313" key="7">
    <source>
        <dbReference type="Proteomes" id="UP000596660"/>
    </source>
</evidence>
<dbReference type="Pfam" id="PF06423">
    <property type="entry name" value="GWT1"/>
    <property type="match status" value="1"/>
</dbReference>
<evidence type="ECO:0000256" key="5">
    <source>
        <dbReference type="SAM" id="Phobius"/>
    </source>
</evidence>
<name>A0A803L614_CHEQI</name>
<dbReference type="GO" id="GO:0072659">
    <property type="term" value="P:protein localization to plasma membrane"/>
    <property type="evidence" value="ECO:0007669"/>
    <property type="project" value="TreeGrafter"/>
</dbReference>
<organism evidence="6 7">
    <name type="scientific">Chenopodium quinoa</name>
    <name type="common">Quinoa</name>
    <dbReference type="NCBI Taxonomy" id="63459"/>
    <lineage>
        <taxon>Eukaryota</taxon>
        <taxon>Viridiplantae</taxon>
        <taxon>Streptophyta</taxon>
        <taxon>Embryophyta</taxon>
        <taxon>Tracheophyta</taxon>
        <taxon>Spermatophyta</taxon>
        <taxon>Magnoliopsida</taxon>
        <taxon>eudicotyledons</taxon>
        <taxon>Gunneridae</taxon>
        <taxon>Pentapetalae</taxon>
        <taxon>Caryophyllales</taxon>
        <taxon>Chenopodiaceae</taxon>
        <taxon>Chenopodioideae</taxon>
        <taxon>Atripliceae</taxon>
        <taxon>Chenopodium</taxon>
    </lineage>
</organism>
<dbReference type="Proteomes" id="UP000596660">
    <property type="component" value="Unplaced"/>
</dbReference>
<evidence type="ECO:0000256" key="2">
    <source>
        <dbReference type="ARBA" id="ARBA00022692"/>
    </source>
</evidence>
<proteinExistence type="predicted"/>
<dbReference type="InterPro" id="IPR009447">
    <property type="entry name" value="PIGW/GWT1"/>
</dbReference>
<accession>A0A803L614</accession>
<dbReference type="Gramene" id="AUR62007303-RA">
    <property type="protein sequence ID" value="AUR62007303-RA:cds"/>
    <property type="gene ID" value="AUR62007303"/>
</dbReference>
<comment type="subcellular location">
    <subcellularLocation>
        <location evidence="1">Membrane</location>
        <topology evidence="1">Multi-pass membrane protein</topology>
    </subcellularLocation>
</comment>
<protein>
    <submittedName>
        <fullName evidence="6">Uncharacterized protein</fullName>
    </submittedName>
</protein>
<dbReference type="AlphaFoldDB" id="A0A803L614"/>
<dbReference type="GO" id="GO:0016020">
    <property type="term" value="C:membrane"/>
    <property type="evidence" value="ECO:0007669"/>
    <property type="project" value="UniProtKB-SubCell"/>
</dbReference>
<dbReference type="GO" id="GO:0006506">
    <property type="term" value="P:GPI anchor biosynthetic process"/>
    <property type="evidence" value="ECO:0007669"/>
    <property type="project" value="InterPro"/>
</dbReference>
<dbReference type="GO" id="GO:0005783">
    <property type="term" value="C:endoplasmic reticulum"/>
    <property type="evidence" value="ECO:0007669"/>
    <property type="project" value="TreeGrafter"/>
</dbReference>
<feature type="transmembrane region" description="Helical" evidence="5">
    <location>
        <begin position="64"/>
        <end position="91"/>
    </location>
</feature>
<evidence type="ECO:0000256" key="1">
    <source>
        <dbReference type="ARBA" id="ARBA00004141"/>
    </source>
</evidence>
<sequence>MVEVNSMLVVRSLGKGMWDIAIKGLHTDLFLGSIKSQRSSKKDDGDSATAKYSSAYMVSMAVDFLFIVVPILLIHTMDLGVGSFVVANALVSRHARNVFSGGWKTALQSTCPLILLGFARLVSTSGVDYQ</sequence>
<dbReference type="PANTHER" id="PTHR20661">
    <property type="entry name" value="PHOSPHATIDYLINOSITOL-GLYCAN BIOSYNTHESIS CLASS W PROTEIN"/>
    <property type="match status" value="1"/>
</dbReference>
<evidence type="ECO:0000256" key="3">
    <source>
        <dbReference type="ARBA" id="ARBA00022989"/>
    </source>
</evidence>
<reference evidence="6" key="1">
    <citation type="journal article" date="2017" name="Nature">
        <title>The genome of Chenopodium quinoa.</title>
        <authorList>
            <person name="Jarvis D.E."/>
            <person name="Ho Y.S."/>
            <person name="Lightfoot D.J."/>
            <person name="Schmoeckel S.M."/>
            <person name="Li B."/>
            <person name="Borm T.J.A."/>
            <person name="Ohyanagi H."/>
            <person name="Mineta K."/>
            <person name="Michell C.T."/>
            <person name="Saber N."/>
            <person name="Kharbatia N.M."/>
            <person name="Rupper R.R."/>
            <person name="Sharp A.R."/>
            <person name="Dally N."/>
            <person name="Boughton B.A."/>
            <person name="Woo Y.H."/>
            <person name="Gao G."/>
            <person name="Schijlen E.G.W.M."/>
            <person name="Guo X."/>
            <person name="Momin A.A."/>
            <person name="Negrao S."/>
            <person name="Al-Babili S."/>
            <person name="Gehring C."/>
            <person name="Roessner U."/>
            <person name="Jung C."/>
            <person name="Murphy K."/>
            <person name="Arold S.T."/>
            <person name="Gojobori T."/>
            <person name="van der Linden C.G."/>
            <person name="van Loo E.N."/>
            <person name="Jellen E.N."/>
            <person name="Maughan P.J."/>
            <person name="Tester M."/>
        </authorList>
    </citation>
    <scope>NUCLEOTIDE SEQUENCE [LARGE SCALE GENOMIC DNA]</scope>
    <source>
        <strain evidence="6">cv. PI 614886</strain>
    </source>
</reference>